<comment type="subcellular location">
    <subcellularLocation>
        <location evidence="1">Cell membrane</location>
        <topology evidence="1">Multi-pass membrane protein</topology>
    </subcellularLocation>
</comment>
<dbReference type="GO" id="GO:0005886">
    <property type="term" value="C:plasma membrane"/>
    <property type="evidence" value="ECO:0007669"/>
    <property type="project" value="UniProtKB-SubCell"/>
</dbReference>
<accession>A0A512PL39</accession>
<feature type="transmembrane region" description="Helical" evidence="2">
    <location>
        <begin position="248"/>
        <end position="268"/>
    </location>
</feature>
<sequence>MKIKYPTNIAKGYTYSFLSWFGITGLWVMYLQTKGLSLVEIGLCESIFHVASFIFEVPSGVLADRFSYRFDLFWGRVAAIVSALIMLFGQNFWLFAGGFVLNALSYNLQSGTIDALLYDSLIPAKLTDKYPQIASNVDIVIEFADTAGVVIAGFLVHWHFELTYVISIFASFFGIITVLLFKEPRITKSKAAADQPTVKSIVITSWQVLKHNHQLRNLMLFDAFFASICMTYYYYFQSLMETDSFSGWMISALMILSALVNIAGIRMTPQIQAHFSKRSLILLLSLSLVVLLLLSWINSTPLLVGIFLLSQLLGALITPIFSNYYNTMIASEQRATLLSVASVLFSMAMIVMFPAMGWLIQNQGFSFAFGIIGVGTLVILVLMQKSFRTK</sequence>
<keyword evidence="2" id="KW-1133">Transmembrane helix</keyword>
<feature type="transmembrane region" description="Helical" evidence="2">
    <location>
        <begin position="218"/>
        <end position="236"/>
    </location>
</feature>
<protein>
    <submittedName>
        <fullName evidence="3">MFS transporter</fullName>
    </submittedName>
</protein>
<feature type="transmembrane region" description="Helical" evidence="2">
    <location>
        <begin position="162"/>
        <end position="181"/>
    </location>
</feature>
<dbReference type="InterPro" id="IPR036259">
    <property type="entry name" value="MFS_trans_sf"/>
</dbReference>
<dbReference type="STRING" id="1423795.FD12_GL000005"/>
<feature type="transmembrane region" description="Helical" evidence="2">
    <location>
        <begin position="12"/>
        <end position="30"/>
    </location>
</feature>
<dbReference type="Pfam" id="PF07690">
    <property type="entry name" value="MFS_1"/>
    <property type="match status" value="1"/>
</dbReference>
<feature type="transmembrane region" description="Helical" evidence="2">
    <location>
        <begin position="303"/>
        <end position="325"/>
    </location>
</feature>
<dbReference type="Proteomes" id="UP000321569">
    <property type="component" value="Unassembled WGS sequence"/>
</dbReference>
<feature type="transmembrane region" description="Helical" evidence="2">
    <location>
        <begin position="77"/>
        <end position="101"/>
    </location>
</feature>
<feature type="transmembrane region" description="Helical" evidence="2">
    <location>
        <begin position="280"/>
        <end position="297"/>
    </location>
</feature>
<dbReference type="EMBL" id="BKAM01000006">
    <property type="protein sequence ID" value="GEP71917.1"/>
    <property type="molecule type" value="Genomic_DNA"/>
</dbReference>
<reference evidence="3 4" key="1">
    <citation type="submission" date="2019-07" db="EMBL/GenBank/DDBJ databases">
        <title>Whole genome shotgun sequence of Lactobacillus rapi NBRC 109618.</title>
        <authorList>
            <person name="Hosoyama A."/>
            <person name="Uohara A."/>
            <person name="Ohji S."/>
            <person name="Ichikawa N."/>
        </authorList>
    </citation>
    <scope>NUCLEOTIDE SEQUENCE [LARGE SCALE GENOMIC DNA]</scope>
    <source>
        <strain evidence="3 4">NBRC 109618</strain>
    </source>
</reference>
<feature type="transmembrane region" description="Helical" evidence="2">
    <location>
        <begin position="36"/>
        <end position="57"/>
    </location>
</feature>
<dbReference type="Gene3D" id="1.20.1250.20">
    <property type="entry name" value="MFS general substrate transporter like domains"/>
    <property type="match status" value="1"/>
</dbReference>
<dbReference type="OrthoDB" id="9816124at2"/>
<evidence type="ECO:0000313" key="3">
    <source>
        <dbReference type="EMBL" id="GEP71917.1"/>
    </source>
</evidence>
<evidence type="ECO:0000256" key="2">
    <source>
        <dbReference type="SAM" id="Phobius"/>
    </source>
</evidence>
<name>A0A512PL39_9LACO</name>
<gene>
    <name evidence="3" type="ORF">LRA02_07850</name>
</gene>
<feature type="transmembrane region" description="Helical" evidence="2">
    <location>
        <begin position="337"/>
        <end position="359"/>
    </location>
</feature>
<dbReference type="GO" id="GO:0022857">
    <property type="term" value="F:transmembrane transporter activity"/>
    <property type="evidence" value="ECO:0007669"/>
    <property type="project" value="InterPro"/>
</dbReference>
<dbReference type="SUPFAM" id="SSF103473">
    <property type="entry name" value="MFS general substrate transporter"/>
    <property type="match status" value="1"/>
</dbReference>
<dbReference type="AlphaFoldDB" id="A0A512PL39"/>
<dbReference type="InterPro" id="IPR011701">
    <property type="entry name" value="MFS"/>
</dbReference>
<dbReference type="RefSeq" id="WP_056981254.1">
    <property type="nucleotide sequence ID" value="NZ_BKAM01000006.1"/>
</dbReference>
<evidence type="ECO:0000313" key="4">
    <source>
        <dbReference type="Proteomes" id="UP000321569"/>
    </source>
</evidence>
<dbReference type="PANTHER" id="PTHR23530:SF1">
    <property type="entry name" value="PERMEASE, MAJOR FACILITATOR SUPERFAMILY-RELATED"/>
    <property type="match status" value="1"/>
</dbReference>
<keyword evidence="2" id="KW-0472">Membrane</keyword>
<dbReference type="PANTHER" id="PTHR23530">
    <property type="entry name" value="TRANSPORT PROTEIN-RELATED"/>
    <property type="match status" value="1"/>
</dbReference>
<organism evidence="3 4">
    <name type="scientific">Lentilactobacillus rapi</name>
    <dbReference type="NCBI Taxonomy" id="481723"/>
    <lineage>
        <taxon>Bacteria</taxon>
        <taxon>Bacillati</taxon>
        <taxon>Bacillota</taxon>
        <taxon>Bacilli</taxon>
        <taxon>Lactobacillales</taxon>
        <taxon>Lactobacillaceae</taxon>
        <taxon>Lentilactobacillus</taxon>
    </lineage>
</organism>
<feature type="transmembrane region" description="Helical" evidence="2">
    <location>
        <begin position="365"/>
        <end position="383"/>
    </location>
</feature>
<dbReference type="InterPro" id="IPR053160">
    <property type="entry name" value="MFS_DHA3_Transporter"/>
</dbReference>
<proteinExistence type="predicted"/>
<evidence type="ECO:0000256" key="1">
    <source>
        <dbReference type="ARBA" id="ARBA00004651"/>
    </source>
</evidence>
<comment type="caution">
    <text evidence="3">The sequence shown here is derived from an EMBL/GenBank/DDBJ whole genome shotgun (WGS) entry which is preliminary data.</text>
</comment>
<keyword evidence="2" id="KW-0812">Transmembrane</keyword>